<dbReference type="AlphaFoldDB" id="A0A7S2FFR2"/>
<proteinExistence type="predicted"/>
<organism evidence="1">
    <name type="scientific">Octactis speculum</name>
    <dbReference type="NCBI Taxonomy" id="3111310"/>
    <lineage>
        <taxon>Eukaryota</taxon>
        <taxon>Sar</taxon>
        <taxon>Stramenopiles</taxon>
        <taxon>Ochrophyta</taxon>
        <taxon>Dictyochophyceae</taxon>
        <taxon>Dictyochales</taxon>
        <taxon>Dictyochaceae</taxon>
        <taxon>Octactis</taxon>
    </lineage>
</organism>
<gene>
    <name evidence="1" type="ORF">DSPE1174_LOCUS6381</name>
</gene>
<sequence length="328" mass="36316">MSSICGLPTASRLPGCVELRGLVGSPEESQIHIRAEYDFHARVHMMVGGAWDCPISLLTATQSPAMSDANSVRIIETIALGLNTLWRTLQISGHLICGQDCNLTDDDGGATTTTSPSCACSCPIVDEIYNSGNLTASFAYDLMDSTGLWSMIDTLCDWCLDYNETSGKYEFSGTMTGSTQEEELTILFTLLTCHPGHVSQMGTPLAGPNDPLFWPIHGAFERVIDYLRLTGNTTHDCAVVDSCTSSAENRKIRWDYDDDPLCVPMLVNGTQQIGQGWHDILPFSGFLGDESSHDYSNEELWQLFDPLNPRLTYIYDSFDWEHCHEEEE</sequence>
<reference evidence="1" key="1">
    <citation type="submission" date="2021-01" db="EMBL/GenBank/DDBJ databases">
        <authorList>
            <person name="Corre E."/>
            <person name="Pelletier E."/>
            <person name="Niang G."/>
            <person name="Scheremetjew M."/>
            <person name="Finn R."/>
            <person name="Kale V."/>
            <person name="Holt S."/>
            <person name="Cochrane G."/>
            <person name="Meng A."/>
            <person name="Brown T."/>
            <person name="Cohen L."/>
        </authorList>
    </citation>
    <scope>NUCLEOTIDE SEQUENCE</scope>
    <source>
        <strain evidence="1">CCMP1381</strain>
    </source>
</reference>
<dbReference type="EMBL" id="HBGS01012129">
    <property type="protein sequence ID" value="CAD9390147.1"/>
    <property type="molecule type" value="Transcribed_RNA"/>
</dbReference>
<protein>
    <recommendedName>
        <fullName evidence="2">Tyrosinase copper-binding domain-containing protein</fullName>
    </recommendedName>
</protein>
<evidence type="ECO:0000313" key="1">
    <source>
        <dbReference type="EMBL" id="CAD9390147.1"/>
    </source>
</evidence>
<evidence type="ECO:0008006" key="2">
    <source>
        <dbReference type="Google" id="ProtNLM"/>
    </source>
</evidence>
<accession>A0A7S2FFR2</accession>
<name>A0A7S2FFR2_9STRA</name>